<dbReference type="PRINTS" id="PR00039">
    <property type="entry name" value="HTHLYSR"/>
</dbReference>
<comment type="caution">
    <text evidence="6">The sequence shown here is derived from an EMBL/GenBank/DDBJ whole genome shotgun (WGS) entry which is preliminary data.</text>
</comment>
<evidence type="ECO:0000313" key="7">
    <source>
        <dbReference type="Proteomes" id="UP000430564"/>
    </source>
</evidence>
<dbReference type="InterPro" id="IPR005119">
    <property type="entry name" value="LysR_subst-bd"/>
</dbReference>
<keyword evidence="4" id="KW-0804">Transcription</keyword>
<comment type="similarity">
    <text evidence="1">Belongs to the LysR transcriptional regulatory family.</text>
</comment>
<dbReference type="InterPro" id="IPR036388">
    <property type="entry name" value="WH-like_DNA-bd_sf"/>
</dbReference>
<dbReference type="Pfam" id="PF03466">
    <property type="entry name" value="LysR_substrate"/>
    <property type="match status" value="1"/>
</dbReference>
<dbReference type="OrthoDB" id="9808620at2"/>
<dbReference type="AlphaFoldDB" id="A0A6I1EQ30"/>
<dbReference type="PANTHER" id="PTHR30126">
    <property type="entry name" value="HTH-TYPE TRANSCRIPTIONAL REGULATOR"/>
    <property type="match status" value="1"/>
</dbReference>
<protein>
    <submittedName>
        <fullName evidence="6">LysR family transcriptional regulator</fullName>
    </submittedName>
</protein>
<dbReference type="Gene3D" id="3.40.190.290">
    <property type="match status" value="1"/>
</dbReference>
<evidence type="ECO:0000313" key="6">
    <source>
        <dbReference type="EMBL" id="KAB7654583.1"/>
    </source>
</evidence>
<dbReference type="RefSeq" id="WP_152158998.1">
    <property type="nucleotide sequence ID" value="NZ_WEHX01000099.1"/>
</dbReference>
<evidence type="ECO:0000256" key="4">
    <source>
        <dbReference type="ARBA" id="ARBA00023163"/>
    </source>
</evidence>
<dbReference type="SUPFAM" id="SSF46785">
    <property type="entry name" value="Winged helix' DNA-binding domain"/>
    <property type="match status" value="1"/>
</dbReference>
<dbReference type="Pfam" id="PF00126">
    <property type="entry name" value="HTH_1"/>
    <property type="match status" value="1"/>
</dbReference>
<dbReference type="Proteomes" id="UP000430564">
    <property type="component" value="Unassembled WGS sequence"/>
</dbReference>
<dbReference type="GO" id="GO:0000976">
    <property type="term" value="F:transcription cis-regulatory region binding"/>
    <property type="evidence" value="ECO:0007669"/>
    <property type="project" value="TreeGrafter"/>
</dbReference>
<sequence>MLSLTHLRTFITTARVMNFTQASYELCLSQPAVSGHIAALEAELGVKLFERTGRKVVLTDAGRLVLRASLDITDRIRTLEGELEDLSQLHSGTIRIGASRIIGVYLLPKILTAFREAFPDIELLVSIHTAHTIGRLVEENAFDLAVVAEGDEHLRTGNVGVKRIGTDRLAIVAPAGSRFRKGNVLSAEEAALEQFILPGRSTASAQNLRRQLEGLGIRLKSTIEMDDAGAIKRAVEEGAGLAVISRAVVERELEDHRLVELSVPGWEPRRGIFMLWRQDRRFSRNTEVFMEFLKQKLADS</sequence>
<dbReference type="FunFam" id="1.10.10.10:FF:000001">
    <property type="entry name" value="LysR family transcriptional regulator"/>
    <property type="match status" value="1"/>
</dbReference>
<organism evidence="6 7">
    <name type="scientific">Sutterella seckii</name>
    <dbReference type="NCBI Taxonomy" id="1944635"/>
    <lineage>
        <taxon>Bacteria</taxon>
        <taxon>Pseudomonadati</taxon>
        <taxon>Pseudomonadota</taxon>
        <taxon>Betaproteobacteria</taxon>
        <taxon>Burkholderiales</taxon>
        <taxon>Sutterellaceae</taxon>
        <taxon>Sutterella</taxon>
    </lineage>
</organism>
<dbReference type="Gene3D" id="1.10.10.10">
    <property type="entry name" value="Winged helix-like DNA-binding domain superfamily/Winged helix DNA-binding domain"/>
    <property type="match status" value="1"/>
</dbReference>
<accession>A0A6I1EQ30</accession>
<evidence type="ECO:0000259" key="5">
    <source>
        <dbReference type="PROSITE" id="PS50931"/>
    </source>
</evidence>
<dbReference type="EMBL" id="WEHX01000099">
    <property type="protein sequence ID" value="KAB7654583.1"/>
    <property type="molecule type" value="Genomic_DNA"/>
</dbReference>
<dbReference type="PANTHER" id="PTHR30126:SF39">
    <property type="entry name" value="HTH-TYPE TRANSCRIPTIONAL REGULATOR CYSL"/>
    <property type="match status" value="1"/>
</dbReference>
<evidence type="ECO:0000256" key="3">
    <source>
        <dbReference type="ARBA" id="ARBA00023125"/>
    </source>
</evidence>
<dbReference type="InterPro" id="IPR036390">
    <property type="entry name" value="WH_DNA-bd_sf"/>
</dbReference>
<dbReference type="GO" id="GO:0003700">
    <property type="term" value="F:DNA-binding transcription factor activity"/>
    <property type="evidence" value="ECO:0007669"/>
    <property type="project" value="InterPro"/>
</dbReference>
<keyword evidence="3" id="KW-0238">DNA-binding</keyword>
<proteinExistence type="inferred from homology"/>
<feature type="domain" description="HTH lysR-type" evidence="5">
    <location>
        <begin position="2"/>
        <end position="59"/>
    </location>
</feature>
<evidence type="ECO:0000256" key="2">
    <source>
        <dbReference type="ARBA" id="ARBA00023015"/>
    </source>
</evidence>
<reference evidence="6 7" key="1">
    <citation type="submission" date="2019-10" db="EMBL/GenBank/DDBJ databases">
        <title>Genome diversity of Sutterella seckii.</title>
        <authorList>
            <person name="Chaplin A.V."/>
            <person name="Sokolova S.R."/>
            <person name="Mosin K.A."/>
            <person name="Ivanova E.L."/>
            <person name="Kochetkova T.O."/>
            <person name="Goltsov A.Y."/>
            <person name="Trofimov D.Y."/>
            <person name="Efimov B.A."/>
        </authorList>
    </citation>
    <scope>NUCLEOTIDE SEQUENCE [LARGE SCALE GENOMIC DNA]</scope>
    <source>
        <strain evidence="6 7">ASD393</strain>
    </source>
</reference>
<dbReference type="SUPFAM" id="SSF53850">
    <property type="entry name" value="Periplasmic binding protein-like II"/>
    <property type="match status" value="1"/>
</dbReference>
<name>A0A6I1EQ30_9BURK</name>
<evidence type="ECO:0000256" key="1">
    <source>
        <dbReference type="ARBA" id="ARBA00009437"/>
    </source>
</evidence>
<gene>
    <name evidence="6" type="ORF">GBM95_10180</name>
</gene>
<dbReference type="PROSITE" id="PS50931">
    <property type="entry name" value="HTH_LYSR"/>
    <property type="match status" value="1"/>
</dbReference>
<keyword evidence="2" id="KW-0805">Transcription regulation</keyword>
<dbReference type="InterPro" id="IPR000847">
    <property type="entry name" value="LysR_HTH_N"/>
</dbReference>